<keyword evidence="2" id="KW-1185">Reference proteome</keyword>
<dbReference type="OrthoDB" id="9769734at2"/>
<reference evidence="1 2" key="2">
    <citation type="submission" date="2019-09" db="EMBL/GenBank/DDBJ databases">
        <title>Complete Genome Sequence and Methylome Analysis of free living Spirochaetas.</title>
        <authorList>
            <person name="Leshcheva N."/>
            <person name="Mikheeva N."/>
        </authorList>
    </citation>
    <scope>NUCLEOTIDE SEQUENCE [LARGE SCALE GENOMIC DNA]</scope>
    <source>
        <strain evidence="1 2">P</strain>
    </source>
</reference>
<organism evidence="1 2">
    <name type="scientific">Thiospirochaeta perfilievii</name>
    <dbReference type="NCBI Taxonomy" id="252967"/>
    <lineage>
        <taxon>Bacteria</taxon>
        <taxon>Pseudomonadati</taxon>
        <taxon>Spirochaetota</taxon>
        <taxon>Spirochaetia</taxon>
        <taxon>Spirochaetales</taxon>
        <taxon>Spirochaetaceae</taxon>
        <taxon>Thiospirochaeta</taxon>
    </lineage>
</organism>
<dbReference type="Proteomes" id="UP000323824">
    <property type="component" value="Chromosome"/>
</dbReference>
<dbReference type="AlphaFoldDB" id="A0A5C1QD00"/>
<sequence>MNKFQEPLEKLFDKHRIIFWCDEEVELLEEFNSVDILGVEKIVVSNNEFSVKYKISREFSDKKFLLYFEGKEPDYLDDWLLDIKLANYTFHTTPEAIVLQELGLDYRFRDFIKAHKEFFKSKSRTEKFKKLLITDVVTEDELRMTILKAVITSEAISIEDLILKLLSITTDKQEKIFKDLNKFNISNYFWLVIKKSIIINQILHHYMNSLLSYLKLLQVLLMETLLFP</sequence>
<evidence type="ECO:0008006" key="3">
    <source>
        <dbReference type="Google" id="ProtNLM"/>
    </source>
</evidence>
<proteinExistence type="predicted"/>
<reference evidence="1 2" key="1">
    <citation type="submission" date="2019-02" db="EMBL/GenBank/DDBJ databases">
        <authorList>
            <person name="Fomenkov A."/>
            <person name="Dubinina G."/>
            <person name="Grabovich M."/>
            <person name="Vincze T."/>
            <person name="Roberts R.J."/>
        </authorList>
    </citation>
    <scope>NUCLEOTIDE SEQUENCE [LARGE SCALE GENOMIC DNA]</scope>
    <source>
        <strain evidence="1 2">P</strain>
    </source>
</reference>
<accession>A0A5C1QD00</accession>
<evidence type="ECO:0000313" key="1">
    <source>
        <dbReference type="EMBL" id="QEN04082.1"/>
    </source>
</evidence>
<dbReference type="EMBL" id="CP035807">
    <property type="protein sequence ID" value="QEN04082.1"/>
    <property type="molecule type" value="Genomic_DNA"/>
</dbReference>
<evidence type="ECO:0000313" key="2">
    <source>
        <dbReference type="Proteomes" id="UP000323824"/>
    </source>
</evidence>
<gene>
    <name evidence="1" type="ORF">EW093_04995</name>
</gene>
<dbReference type="RefSeq" id="WP_149567339.1">
    <property type="nucleotide sequence ID" value="NZ_CP035807.1"/>
</dbReference>
<name>A0A5C1QD00_9SPIO</name>
<dbReference type="KEGG" id="sper:EW093_04995"/>
<protein>
    <recommendedName>
        <fullName evidence="3">BREX-1 system phosphatase PglZ type A</fullName>
    </recommendedName>
</protein>